<evidence type="ECO:0000313" key="5">
    <source>
        <dbReference type="Proteomes" id="UP001305779"/>
    </source>
</evidence>
<dbReference type="PANTHER" id="PTHR45662:SF7">
    <property type="entry name" value="SACI DOMAIN PROTEIN (AFU_ORTHOLOGUE AFUA_1G15890)"/>
    <property type="match status" value="1"/>
</dbReference>
<feature type="region of interest" description="Disordered" evidence="1">
    <location>
        <begin position="119"/>
        <end position="177"/>
    </location>
</feature>
<organism evidence="4 5">
    <name type="scientific">Zasmidium cellare</name>
    <name type="common">Wine cellar mold</name>
    <name type="synonym">Racodium cellare</name>
    <dbReference type="NCBI Taxonomy" id="395010"/>
    <lineage>
        <taxon>Eukaryota</taxon>
        <taxon>Fungi</taxon>
        <taxon>Dikarya</taxon>
        <taxon>Ascomycota</taxon>
        <taxon>Pezizomycotina</taxon>
        <taxon>Dothideomycetes</taxon>
        <taxon>Dothideomycetidae</taxon>
        <taxon>Mycosphaerellales</taxon>
        <taxon>Mycosphaerellaceae</taxon>
        <taxon>Zasmidium</taxon>
    </lineage>
</organism>
<dbReference type="PROSITE" id="PS50275">
    <property type="entry name" value="SAC"/>
    <property type="match status" value="1"/>
</dbReference>
<dbReference type="InterPro" id="IPR034753">
    <property type="entry name" value="hSac2"/>
</dbReference>
<feature type="compositionally biased region" description="Basic and acidic residues" evidence="1">
    <location>
        <begin position="223"/>
        <end position="273"/>
    </location>
</feature>
<feature type="compositionally biased region" description="Acidic residues" evidence="1">
    <location>
        <begin position="130"/>
        <end position="140"/>
    </location>
</feature>
<reference evidence="4 5" key="1">
    <citation type="journal article" date="2023" name="G3 (Bethesda)">
        <title>A chromosome-level genome assembly of Zasmidium syzygii isolated from banana leaves.</title>
        <authorList>
            <person name="van Westerhoven A.C."/>
            <person name="Mehrabi R."/>
            <person name="Talebi R."/>
            <person name="Steentjes M.B.F."/>
            <person name="Corcolon B."/>
            <person name="Chong P.A."/>
            <person name="Kema G.H.J."/>
            <person name="Seidl M.F."/>
        </authorList>
    </citation>
    <scope>NUCLEOTIDE SEQUENCE [LARGE SCALE GENOMIC DNA]</scope>
    <source>
        <strain evidence="4 5">P124</strain>
    </source>
</reference>
<comment type="caution">
    <text evidence="4">The sequence shown here is derived from an EMBL/GenBank/DDBJ whole genome shotgun (WGS) entry which is preliminary data.</text>
</comment>
<feature type="domain" description="HSac2" evidence="3">
    <location>
        <begin position="730"/>
        <end position="891"/>
    </location>
</feature>
<feature type="domain" description="SAC" evidence="2">
    <location>
        <begin position="291"/>
        <end position="660"/>
    </location>
</feature>
<proteinExistence type="predicted"/>
<dbReference type="PANTHER" id="PTHR45662">
    <property type="entry name" value="PHOSPHATIDYLINOSITIDE PHOSPHATASE SAC1"/>
    <property type="match status" value="1"/>
</dbReference>
<dbReference type="PROSITE" id="PS51791">
    <property type="entry name" value="HSAC2"/>
    <property type="match status" value="1"/>
</dbReference>
<evidence type="ECO:0000313" key="4">
    <source>
        <dbReference type="EMBL" id="KAK4505334.1"/>
    </source>
</evidence>
<dbReference type="EMBL" id="JAXOVC010000002">
    <property type="protein sequence ID" value="KAK4505334.1"/>
    <property type="molecule type" value="Genomic_DNA"/>
</dbReference>
<dbReference type="InterPro" id="IPR002013">
    <property type="entry name" value="SAC_dom"/>
</dbReference>
<feature type="compositionally biased region" description="Low complexity" evidence="1">
    <location>
        <begin position="163"/>
        <end position="174"/>
    </location>
</feature>
<dbReference type="Pfam" id="PF02383">
    <property type="entry name" value="Syja_N"/>
    <property type="match status" value="1"/>
</dbReference>
<accession>A0ABR0EVB2</accession>
<dbReference type="InterPro" id="IPR022158">
    <property type="entry name" value="Inositol_phosphatase"/>
</dbReference>
<feature type="compositionally biased region" description="Acidic residues" evidence="1">
    <location>
        <begin position="861"/>
        <end position="870"/>
    </location>
</feature>
<dbReference type="Proteomes" id="UP001305779">
    <property type="component" value="Unassembled WGS sequence"/>
</dbReference>
<gene>
    <name evidence="4" type="ORF">PRZ48_003297</name>
</gene>
<evidence type="ECO:0000259" key="3">
    <source>
        <dbReference type="PROSITE" id="PS51791"/>
    </source>
</evidence>
<evidence type="ECO:0000256" key="1">
    <source>
        <dbReference type="SAM" id="MobiDB-lite"/>
    </source>
</evidence>
<feature type="compositionally biased region" description="Basic and acidic residues" evidence="1">
    <location>
        <begin position="871"/>
        <end position="887"/>
    </location>
</feature>
<feature type="region of interest" description="Disordered" evidence="1">
    <location>
        <begin position="207"/>
        <end position="275"/>
    </location>
</feature>
<feature type="region of interest" description="Disordered" evidence="1">
    <location>
        <begin position="853"/>
        <end position="887"/>
    </location>
</feature>
<evidence type="ECO:0000259" key="2">
    <source>
        <dbReference type="PROSITE" id="PS50275"/>
    </source>
</evidence>
<dbReference type="Pfam" id="PF12456">
    <property type="entry name" value="hSac2"/>
    <property type="match status" value="1"/>
</dbReference>
<protein>
    <submittedName>
        <fullName evidence="4">Uncharacterized protein</fullName>
    </submittedName>
</protein>
<name>A0ABR0EVB2_ZASCE</name>
<keyword evidence="5" id="KW-1185">Reference proteome</keyword>
<sequence>MPTLTKKLLISATASGLFLQPTAQRSSSLENGGVFIEYSTSKISTTTQKPESSEPVLETHGLLGLLDLVSESYLVAITRREEVARIRGKAVYGVRDVCLIPLKGRKEARKAIGAAQKLLKQGSKGGDVKEEGEEEEDVGDDTSTIASVEDADETGPDHKQAPEGEAAALEPPKAGVVKRSSTFVRDVVKERGRFGRMAGRWFSRNGSRDAVRRQEGGGGEGEVDNKGEGMEELTREQQKQAEEALPEGEHVKDEEKKEEKDEGKEEDKKESKVVKQQSAIEYLTPRILRSARLYFSSSGFYFSYDHDISGTLAQRGQINSSLPLWKRFDRMFFWNHHLMKPFMDAGQDSLVLPLLQGFIGQRAFSIARTEGTENDIVAEAAQDAQEVIKAQEEDFKSEEKDTETIKHDFLLTLVSRRSIKRAGLRYLRRGIDDEGAVANTVETEQILSSQSWDESDKAFSLLQMRGSIPVFFSQSPYSFKPMPVMFGSEATNRTAFKKHFHNVLNRYGNVQVACLVDKHGTEVAIGEAFEKHTKQTNEQGGINGKQIGWEWFDFHSQCKGMKFENVQILMDSLQGQLNSFGWVVKQDDRNLRQQTGVLRTNCMDCLDRTNVVQSAIAGWALQQQLSELGLNIDLKADPKTQWFNTLWADNGDAISKQYAGTSALKGDFTRTRKRNWTGALSDFSLTLTRYYNNIFGDYFLQTNIDYWLGNAGPNVFEEFETDMMSQDYALDMRHIRQNAIDTCVKIVLEDDLEELLAGWTLSSPHQSNTLRTLPFEECVLLLTSKALYFCRFDWDTEKVGSFEKVELLDVKEIWRGAYITSALGQTHLDEKRNVGFAVRFRAEGEGLVRRNTRSLSVVEESHDEQDEEGDAKDKKEDSKKKDEGAEETRILAFKALPPKAAASKHEDQDISNLSESDTIQRITNTIYKAMSDAFARDRGFQHIEVDKPAQVQEHDVISVAEAKRATGYMESIGYSLKRLVWS</sequence>